<proteinExistence type="predicted"/>
<evidence type="ECO:0000313" key="3">
    <source>
        <dbReference type="Proteomes" id="UP000501939"/>
    </source>
</evidence>
<keyword evidence="3" id="KW-1185">Reference proteome</keyword>
<dbReference type="RefSeq" id="WP_166324956.1">
    <property type="nucleotide sequence ID" value="NZ_CP049916.1"/>
</dbReference>
<dbReference type="EMBL" id="CP049916">
    <property type="protein sequence ID" value="QIO09215.1"/>
    <property type="molecule type" value="Genomic_DNA"/>
</dbReference>
<evidence type="ECO:0000256" key="1">
    <source>
        <dbReference type="SAM" id="Phobius"/>
    </source>
</evidence>
<feature type="transmembrane region" description="Helical" evidence="1">
    <location>
        <begin position="26"/>
        <end position="44"/>
    </location>
</feature>
<dbReference type="KEGG" id="alj:G8D99_09430"/>
<gene>
    <name evidence="2" type="ORF">G8D99_09430</name>
</gene>
<keyword evidence="1" id="KW-0472">Membrane</keyword>
<accession>A0A6G8S4Y4</accession>
<protein>
    <submittedName>
        <fullName evidence="2">Uncharacterized protein</fullName>
    </submittedName>
</protein>
<feature type="transmembrane region" description="Helical" evidence="1">
    <location>
        <begin position="59"/>
        <end position="84"/>
    </location>
</feature>
<dbReference type="AlphaFoldDB" id="A0A6G8S4Y4"/>
<evidence type="ECO:0000313" key="2">
    <source>
        <dbReference type="EMBL" id="QIO09215.1"/>
    </source>
</evidence>
<name>A0A6G8S4Y4_9GAMM</name>
<sequence>MQTHRKAKIQNDFNGLLIQIPAGKNILVLIFFTIWLCGWFYFAVDVFETLQKPEEHRNYFLMIWLAGWTLGGIQVFRSILWALFGKEIINISNYEIKLKDSTLGFGKTHRFSIHELKSIEFNQPSVSEESDYPGKILLHRNSQVYSYGTNLDEIEAKSIIDLIKNKIPHLKHSPITTNET</sequence>
<organism evidence="2 3">
    <name type="scientific">Acinetobacter lanii</name>
    <dbReference type="NCBI Taxonomy" id="2715163"/>
    <lineage>
        <taxon>Bacteria</taxon>
        <taxon>Pseudomonadati</taxon>
        <taxon>Pseudomonadota</taxon>
        <taxon>Gammaproteobacteria</taxon>
        <taxon>Moraxellales</taxon>
        <taxon>Moraxellaceae</taxon>
        <taxon>Acinetobacter</taxon>
    </lineage>
</organism>
<keyword evidence="1" id="KW-0812">Transmembrane</keyword>
<dbReference type="Proteomes" id="UP000501939">
    <property type="component" value="Chromosome"/>
</dbReference>
<keyword evidence="1" id="KW-1133">Transmembrane helix</keyword>
<reference evidence="2 3" key="1">
    <citation type="submission" date="2020-03" db="EMBL/GenBank/DDBJ databases">
        <authorList>
            <person name="Zhu W."/>
        </authorList>
    </citation>
    <scope>NUCLEOTIDE SEQUENCE [LARGE SCALE GENOMIC DNA]</scope>
    <source>
        <strain evidence="2 3">185</strain>
    </source>
</reference>